<gene>
    <name evidence="2" type="ORF">Poli38472_001435</name>
</gene>
<accession>A0A8K1CTI3</accession>
<proteinExistence type="predicted"/>
<keyword evidence="3" id="KW-1185">Reference proteome</keyword>
<name>A0A8K1CTI3_PYTOL</name>
<evidence type="ECO:0000313" key="2">
    <source>
        <dbReference type="EMBL" id="TMW69279.1"/>
    </source>
</evidence>
<dbReference type="Proteomes" id="UP000794436">
    <property type="component" value="Unassembled WGS sequence"/>
</dbReference>
<feature type="chain" id="PRO_5035456510" evidence="1">
    <location>
        <begin position="23"/>
        <end position="109"/>
    </location>
</feature>
<evidence type="ECO:0000313" key="3">
    <source>
        <dbReference type="Proteomes" id="UP000794436"/>
    </source>
</evidence>
<dbReference type="AlphaFoldDB" id="A0A8K1CTI3"/>
<comment type="caution">
    <text evidence="2">The sequence shown here is derived from an EMBL/GenBank/DDBJ whole genome shotgun (WGS) entry which is preliminary data.</text>
</comment>
<dbReference type="EMBL" id="SPLM01000001">
    <property type="protein sequence ID" value="TMW69279.1"/>
    <property type="molecule type" value="Genomic_DNA"/>
</dbReference>
<sequence>MVARTLALMVLVVFSLLFIVSGATPCKIADIDTIEKLLTSGSADKCLMTAPKVFNGVKDDEAKAVVGTICIDVCIDAVDKTLASGPNCTVGRVNKPQVYMAFCNDFGSS</sequence>
<reference evidence="2" key="1">
    <citation type="submission" date="2019-03" db="EMBL/GenBank/DDBJ databases">
        <title>Long read genome sequence of the mycoparasitic Pythium oligandrum ATCC 38472 isolated from sugarbeet rhizosphere.</title>
        <authorList>
            <person name="Gaulin E."/>
        </authorList>
    </citation>
    <scope>NUCLEOTIDE SEQUENCE</scope>
    <source>
        <strain evidence="2">ATCC 38472_TT</strain>
    </source>
</reference>
<feature type="signal peptide" evidence="1">
    <location>
        <begin position="1"/>
        <end position="22"/>
    </location>
</feature>
<keyword evidence="1" id="KW-0732">Signal</keyword>
<organism evidence="2 3">
    <name type="scientific">Pythium oligandrum</name>
    <name type="common">Mycoparasitic fungus</name>
    <dbReference type="NCBI Taxonomy" id="41045"/>
    <lineage>
        <taxon>Eukaryota</taxon>
        <taxon>Sar</taxon>
        <taxon>Stramenopiles</taxon>
        <taxon>Oomycota</taxon>
        <taxon>Peronosporomycetes</taxon>
        <taxon>Pythiales</taxon>
        <taxon>Pythiaceae</taxon>
        <taxon>Pythium</taxon>
    </lineage>
</organism>
<evidence type="ECO:0000256" key="1">
    <source>
        <dbReference type="SAM" id="SignalP"/>
    </source>
</evidence>
<protein>
    <submittedName>
        <fullName evidence="2">Uncharacterized protein</fullName>
    </submittedName>
</protein>